<dbReference type="InterPro" id="IPR002549">
    <property type="entry name" value="AI-2E-like"/>
</dbReference>
<feature type="transmembrane region" description="Helical" evidence="6">
    <location>
        <begin position="56"/>
        <end position="81"/>
    </location>
</feature>
<comment type="subcellular location">
    <subcellularLocation>
        <location evidence="1">Membrane</location>
        <topology evidence="1">Multi-pass membrane protein</topology>
    </subcellularLocation>
</comment>
<evidence type="ECO:0000256" key="6">
    <source>
        <dbReference type="SAM" id="Phobius"/>
    </source>
</evidence>
<evidence type="ECO:0000256" key="4">
    <source>
        <dbReference type="ARBA" id="ARBA00022989"/>
    </source>
</evidence>
<dbReference type="Pfam" id="PF01594">
    <property type="entry name" value="AI-2E_transport"/>
    <property type="match status" value="1"/>
</dbReference>
<evidence type="ECO:0000256" key="3">
    <source>
        <dbReference type="ARBA" id="ARBA00022692"/>
    </source>
</evidence>
<evidence type="ECO:0000256" key="2">
    <source>
        <dbReference type="ARBA" id="ARBA00009773"/>
    </source>
</evidence>
<keyword evidence="3 6" id="KW-0812">Transmembrane</keyword>
<comment type="caution">
    <text evidence="7">The sequence shown here is derived from an EMBL/GenBank/DDBJ whole genome shotgun (WGS) entry which is preliminary data.</text>
</comment>
<evidence type="ECO:0000313" key="8">
    <source>
        <dbReference type="Proteomes" id="UP000034275"/>
    </source>
</evidence>
<name>A0A0G0XRC6_9BACT</name>
<gene>
    <name evidence="7" type="ORF">UU39_C0013G0019</name>
</gene>
<feature type="transmembrane region" description="Helical" evidence="6">
    <location>
        <begin position="164"/>
        <end position="196"/>
    </location>
</feature>
<reference evidence="7 8" key="1">
    <citation type="journal article" date="2015" name="Nature">
        <title>rRNA introns, odd ribosomes, and small enigmatic genomes across a large radiation of phyla.</title>
        <authorList>
            <person name="Brown C.T."/>
            <person name="Hug L.A."/>
            <person name="Thomas B.C."/>
            <person name="Sharon I."/>
            <person name="Castelle C.J."/>
            <person name="Singh A."/>
            <person name="Wilkins M.J."/>
            <person name="Williams K.H."/>
            <person name="Banfield J.F."/>
        </authorList>
    </citation>
    <scope>NUCLEOTIDE SEQUENCE [LARGE SCALE GENOMIC DNA]</scope>
</reference>
<evidence type="ECO:0000256" key="5">
    <source>
        <dbReference type="ARBA" id="ARBA00023136"/>
    </source>
</evidence>
<dbReference type="PANTHER" id="PTHR21716">
    <property type="entry name" value="TRANSMEMBRANE PROTEIN"/>
    <property type="match status" value="1"/>
</dbReference>
<feature type="transmembrane region" description="Helical" evidence="6">
    <location>
        <begin position="87"/>
        <end position="117"/>
    </location>
</feature>
<dbReference type="AlphaFoldDB" id="A0A0G0XRC6"/>
<proteinExistence type="inferred from homology"/>
<evidence type="ECO:0008006" key="9">
    <source>
        <dbReference type="Google" id="ProtNLM"/>
    </source>
</evidence>
<organism evidence="7 8">
    <name type="scientific">Candidatus Woesebacteria bacterium GW2011_GWD1_41_12</name>
    <dbReference type="NCBI Taxonomy" id="1618593"/>
    <lineage>
        <taxon>Bacteria</taxon>
        <taxon>Candidatus Woeseibacteriota</taxon>
    </lineage>
</organism>
<dbReference type="PANTHER" id="PTHR21716:SF62">
    <property type="entry name" value="TRANSPORT PROTEIN YDBI-RELATED"/>
    <property type="match status" value="1"/>
</dbReference>
<evidence type="ECO:0000256" key="1">
    <source>
        <dbReference type="ARBA" id="ARBA00004141"/>
    </source>
</evidence>
<dbReference type="EMBL" id="LCAL01000013">
    <property type="protein sequence ID" value="KKR90427.1"/>
    <property type="molecule type" value="Genomic_DNA"/>
</dbReference>
<evidence type="ECO:0000313" key="7">
    <source>
        <dbReference type="EMBL" id="KKR90427.1"/>
    </source>
</evidence>
<accession>A0A0G0XRC6</accession>
<keyword evidence="5 6" id="KW-0472">Membrane</keyword>
<keyword evidence="4 6" id="KW-1133">Transmembrane helix</keyword>
<dbReference type="GO" id="GO:0016020">
    <property type="term" value="C:membrane"/>
    <property type="evidence" value="ECO:0007669"/>
    <property type="project" value="UniProtKB-SubCell"/>
</dbReference>
<protein>
    <recommendedName>
        <fullName evidence="9">AI-2E family transporter</fullName>
    </recommendedName>
</protein>
<feature type="transmembrane region" description="Helical" evidence="6">
    <location>
        <begin position="129"/>
        <end position="158"/>
    </location>
</feature>
<dbReference type="GO" id="GO:0055085">
    <property type="term" value="P:transmembrane transport"/>
    <property type="evidence" value="ECO:0007669"/>
    <property type="project" value="TreeGrafter"/>
</dbReference>
<sequence length="201" mass="22077">MLRKLNVCFLPSNLRLTRALVFSLLNTDNDVMAKVKVKTKKKIPEQSLGKKIVKVLVNYFTTQFILMIIVGFAAWGILVWFKVQYAILLAILIAILSVIPHFGMALGSITAAIVAIFDKVVFVNNAPAIVEGILLLLALFVLNKIVDFLLAPIFLGAANKVNPLIIFFAVILGTLTFGLVGAILAVPVTLVAITVWQHFYK</sequence>
<dbReference type="Proteomes" id="UP000034275">
    <property type="component" value="Unassembled WGS sequence"/>
</dbReference>
<comment type="similarity">
    <text evidence="2">Belongs to the autoinducer-2 exporter (AI-2E) (TC 2.A.86) family.</text>
</comment>